<dbReference type="Pfam" id="PF14602">
    <property type="entry name" value="Hexapep_2"/>
    <property type="match status" value="1"/>
</dbReference>
<comment type="caution">
    <text evidence="18">The sequence shown here is derived from an EMBL/GenBank/DDBJ whole genome shotgun (WGS) entry which is preliminary data.</text>
</comment>
<organism evidence="18 19">
    <name type="scientific">Candidatus Terrybacteria bacterium RIFCSPHIGHO2_01_FULL_48_17</name>
    <dbReference type="NCBI Taxonomy" id="1802362"/>
    <lineage>
        <taxon>Bacteria</taxon>
        <taxon>Candidatus Terryibacteriota</taxon>
    </lineage>
</organism>
<dbReference type="GO" id="GO:0019134">
    <property type="term" value="F:glucosamine-1-phosphate N-acetyltransferase activity"/>
    <property type="evidence" value="ECO:0007669"/>
    <property type="project" value="UniProtKB-EC"/>
</dbReference>
<dbReference type="GO" id="GO:0003977">
    <property type="term" value="F:UDP-N-acetylglucosamine diphosphorylase activity"/>
    <property type="evidence" value="ECO:0007669"/>
    <property type="project" value="UniProtKB-EC"/>
</dbReference>
<evidence type="ECO:0000256" key="15">
    <source>
        <dbReference type="ARBA" id="ARBA00048493"/>
    </source>
</evidence>
<evidence type="ECO:0000256" key="10">
    <source>
        <dbReference type="ARBA" id="ARBA00022960"/>
    </source>
</evidence>
<dbReference type="InterPro" id="IPR011004">
    <property type="entry name" value="Trimer_LpxA-like_sf"/>
</dbReference>
<evidence type="ECO:0000256" key="9">
    <source>
        <dbReference type="ARBA" id="ARBA00022842"/>
    </source>
</evidence>
<dbReference type="InterPro" id="IPR001451">
    <property type="entry name" value="Hexapep"/>
</dbReference>
<evidence type="ECO:0000256" key="16">
    <source>
        <dbReference type="ARBA" id="ARBA00049628"/>
    </source>
</evidence>
<reference evidence="18 19" key="1">
    <citation type="journal article" date="2016" name="Nat. Commun.">
        <title>Thousands of microbial genomes shed light on interconnected biogeochemical processes in an aquifer system.</title>
        <authorList>
            <person name="Anantharaman K."/>
            <person name="Brown C.T."/>
            <person name="Hug L.A."/>
            <person name="Sharon I."/>
            <person name="Castelle C.J."/>
            <person name="Probst A.J."/>
            <person name="Thomas B.C."/>
            <person name="Singh A."/>
            <person name="Wilkins M.J."/>
            <person name="Karaoz U."/>
            <person name="Brodie E.L."/>
            <person name="Williams K.H."/>
            <person name="Hubbard S.S."/>
            <person name="Banfield J.F."/>
        </authorList>
    </citation>
    <scope>NUCLEOTIDE SEQUENCE [LARGE SCALE GENOMIC DNA]</scope>
</reference>
<evidence type="ECO:0008006" key="20">
    <source>
        <dbReference type="Google" id="ProtNLM"/>
    </source>
</evidence>
<evidence type="ECO:0000256" key="17">
    <source>
        <dbReference type="SAM" id="MobiDB-lite"/>
    </source>
</evidence>
<dbReference type="GO" id="GO:0005737">
    <property type="term" value="C:cytoplasm"/>
    <property type="evidence" value="ECO:0007669"/>
    <property type="project" value="UniProtKB-SubCell"/>
</dbReference>
<comment type="catalytic activity">
    <reaction evidence="14">
        <text>alpha-D-glucosamine 1-phosphate + acetyl-CoA = N-acetyl-alpha-D-glucosamine 1-phosphate + CoA + H(+)</text>
        <dbReference type="Rhea" id="RHEA:13725"/>
        <dbReference type="ChEBI" id="CHEBI:15378"/>
        <dbReference type="ChEBI" id="CHEBI:57287"/>
        <dbReference type="ChEBI" id="CHEBI:57288"/>
        <dbReference type="ChEBI" id="CHEBI:57776"/>
        <dbReference type="ChEBI" id="CHEBI:58516"/>
        <dbReference type="EC" id="2.3.1.157"/>
    </reaction>
</comment>
<proteinExistence type="inferred from homology"/>
<evidence type="ECO:0000256" key="13">
    <source>
        <dbReference type="ARBA" id="ARBA00023316"/>
    </source>
</evidence>
<dbReference type="InterPro" id="IPR050065">
    <property type="entry name" value="GlmU-like"/>
</dbReference>
<dbReference type="EMBL" id="MHSS01000014">
    <property type="protein sequence ID" value="OHA47737.1"/>
    <property type="molecule type" value="Genomic_DNA"/>
</dbReference>
<comment type="similarity">
    <text evidence="3">In the C-terminal section; belongs to the transferase hexapeptide repeat family.</text>
</comment>
<dbReference type="Gene3D" id="2.160.10.10">
    <property type="entry name" value="Hexapeptide repeat proteins"/>
    <property type="match status" value="1"/>
</dbReference>
<evidence type="ECO:0000313" key="19">
    <source>
        <dbReference type="Proteomes" id="UP000177629"/>
    </source>
</evidence>
<evidence type="ECO:0000256" key="6">
    <source>
        <dbReference type="ARBA" id="ARBA00022679"/>
    </source>
</evidence>
<keyword evidence="6" id="KW-0808">Transferase</keyword>
<evidence type="ECO:0000256" key="11">
    <source>
        <dbReference type="ARBA" id="ARBA00022984"/>
    </source>
</evidence>
<name>A0A1G2PHG2_9BACT</name>
<dbReference type="GO" id="GO:0046872">
    <property type="term" value="F:metal ion binding"/>
    <property type="evidence" value="ECO:0007669"/>
    <property type="project" value="UniProtKB-KW"/>
</dbReference>
<keyword evidence="7" id="KW-0548">Nucleotidyltransferase</keyword>
<keyword evidence="13" id="KW-0961">Cell wall biogenesis/degradation</keyword>
<protein>
    <recommendedName>
        <fullName evidence="20">UDP-N-acetylglucosamine diphosphorylase</fullName>
    </recommendedName>
</protein>
<keyword evidence="8" id="KW-0479">Metal-binding</keyword>
<evidence type="ECO:0000256" key="7">
    <source>
        <dbReference type="ARBA" id="ARBA00022695"/>
    </source>
</evidence>
<keyword evidence="11" id="KW-0573">Peptidoglycan synthesis</keyword>
<keyword evidence="5" id="KW-0963">Cytoplasm</keyword>
<dbReference type="GO" id="GO:0071555">
    <property type="term" value="P:cell wall organization"/>
    <property type="evidence" value="ECO:0007669"/>
    <property type="project" value="UniProtKB-KW"/>
</dbReference>
<feature type="region of interest" description="Disordered" evidence="17">
    <location>
        <begin position="201"/>
        <end position="223"/>
    </location>
</feature>
<sequence>MKQNLSNPETRRRIARQFAMHGVTIIDHIASYIEEQVVIGGGTVIEPGAKLLGATILGEDCAIQGDVRLVNVRAGKRCRFTGPLVIEDTKLGDDCEMGPFVQIKRSLVGNKFTAKHMCYLGDLSAGDNVNIGAGTITANWNGEMKSRTTIGNNCFIGVGTIFVAPVTLEDESGTAAGSVVTKDIPQQTLAIRRVWQQTHKAGGVKKTKSGWKIGKQAQQKNSS</sequence>
<evidence type="ECO:0000256" key="5">
    <source>
        <dbReference type="ARBA" id="ARBA00022490"/>
    </source>
</evidence>
<keyword evidence="12" id="KW-0012">Acyltransferase</keyword>
<dbReference type="STRING" id="1802362.A2806_01415"/>
<dbReference type="SUPFAM" id="SSF51161">
    <property type="entry name" value="Trimeric LpxA-like enzymes"/>
    <property type="match status" value="1"/>
</dbReference>
<comment type="subcellular location">
    <subcellularLocation>
        <location evidence="2">Cytoplasm</location>
    </subcellularLocation>
</comment>
<dbReference type="GO" id="GO:0009252">
    <property type="term" value="P:peptidoglycan biosynthetic process"/>
    <property type="evidence" value="ECO:0007669"/>
    <property type="project" value="UniProtKB-KW"/>
</dbReference>
<evidence type="ECO:0000256" key="3">
    <source>
        <dbReference type="ARBA" id="ARBA00007707"/>
    </source>
</evidence>
<comment type="similarity">
    <text evidence="4">In the N-terminal section; belongs to the N-acetylglucosamine-1-phosphate uridyltransferase family.</text>
</comment>
<gene>
    <name evidence="18" type="ORF">A2806_01415</name>
</gene>
<dbReference type="PANTHER" id="PTHR43584">
    <property type="entry name" value="NUCLEOTIDYL TRANSFERASE"/>
    <property type="match status" value="1"/>
</dbReference>
<evidence type="ECO:0000256" key="4">
    <source>
        <dbReference type="ARBA" id="ARBA00007947"/>
    </source>
</evidence>
<comment type="function">
    <text evidence="16">Catalyzes the last two sequential reactions in the de novo biosynthetic pathway for UDP-N-acetylglucosamine (UDP-GlcNAc). The C-terminal domain catalyzes the transfer of acetyl group from acetyl coenzyme A to glucosamine-1-phosphate (GlcN-1-P) to produce N-acetylglucosamine-1-phosphate (GlcNAc-1-P), which is converted into UDP-GlcNAc by the transfer of uridine 5-monophosphate (from uridine 5-triphosphate), a reaction catalyzed by the N-terminal domain.</text>
</comment>
<comment type="cofactor">
    <cofactor evidence="1">
        <name>Mg(2+)</name>
        <dbReference type="ChEBI" id="CHEBI:18420"/>
    </cofactor>
</comment>
<keyword evidence="10" id="KW-0133">Cell shape</keyword>
<evidence type="ECO:0000313" key="18">
    <source>
        <dbReference type="EMBL" id="OHA47737.1"/>
    </source>
</evidence>
<evidence type="ECO:0000256" key="8">
    <source>
        <dbReference type="ARBA" id="ARBA00022723"/>
    </source>
</evidence>
<dbReference type="GO" id="GO:0008360">
    <property type="term" value="P:regulation of cell shape"/>
    <property type="evidence" value="ECO:0007669"/>
    <property type="project" value="UniProtKB-KW"/>
</dbReference>
<evidence type="ECO:0000256" key="12">
    <source>
        <dbReference type="ARBA" id="ARBA00023315"/>
    </source>
</evidence>
<evidence type="ECO:0000256" key="14">
    <source>
        <dbReference type="ARBA" id="ARBA00048247"/>
    </source>
</evidence>
<evidence type="ECO:0000256" key="2">
    <source>
        <dbReference type="ARBA" id="ARBA00004496"/>
    </source>
</evidence>
<keyword evidence="9" id="KW-0460">Magnesium</keyword>
<accession>A0A1G2PHG2</accession>
<evidence type="ECO:0000256" key="1">
    <source>
        <dbReference type="ARBA" id="ARBA00001946"/>
    </source>
</evidence>
<dbReference type="AlphaFoldDB" id="A0A1G2PHG2"/>
<dbReference type="Proteomes" id="UP000177629">
    <property type="component" value="Unassembled WGS sequence"/>
</dbReference>
<comment type="catalytic activity">
    <reaction evidence="15">
        <text>N-acetyl-alpha-D-glucosamine 1-phosphate + UTP + H(+) = UDP-N-acetyl-alpha-D-glucosamine + diphosphate</text>
        <dbReference type="Rhea" id="RHEA:13509"/>
        <dbReference type="ChEBI" id="CHEBI:15378"/>
        <dbReference type="ChEBI" id="CHEBI:33019"/>
        <dbReference type="ChEBI" id="CHEBI:46398"/>
        <dbReference type="ChEBI" id="CHEBI:57705"/>
        <dbReference type="ChEBI" id="CHEBI:57776"/>
        <dbReference type="EC" id="2.7.7.23"/>
    </reaction>
</comment>
<dbReference type="PANTHER" id="PTHR43584:SF3">
    <property type="entry name" value="BIFUNCTIONAL PROTEIN GLMU"/>
    <property type="match status" value="1"/>
</dbReference>